<reference evidence="2 3" key="1">
    <citation type="journal article" date="2021" name="Sci. Rep.">
        <title>The distribution of antibiotic resistance genes in chicken gut microbiota commensals.</title>
        <authorList>
            <person name="Juricova H."/>
            <person name="Matiasovicova J."/>
            <person name="Kubasova T."/>
            <person name="Cejkova D."/>
            <person name="Rychlik I."/>
        </authorList>
    </citation>
    <scope>NUCLEOTIDE SEQUENCE [LARGE SCALE GENOMIC DNA]</scope>
    <source>
        <strain evidence="2 3">An810</strain>
    </source>
</reference>
<dbReference type="InterPro" id="IPR035919">
    <property type="entry name" value="EAL_sf"/>
</dbReference>
<sequence length="237" mass="27912">MAQLTDQLEVYCQPIYAVRSLQEYTVKDYEILLRHRGGRPLETHEIIALTGNRRTRHELREWLLANLAILAQTRPEIMVNVNLDPWQFKYQDVWRYLTALRRTISNVSIEITERNNFQAEDTAQFASLLARIQDHGFRISLDDVGSGYNSLQTVINNSPYLDRIKFSLLIFQNRDHLNMLHFAHAWYELASSRELELVVEGMEDRLTAQQLVKRGCTLQQGFLWQRPMPLKKLLERK</sequence>
<evidence type="ECO:0000313" key="3">
    <source>
        <dbReference type="Proteomes" id="UP000776629"/>
    </source>
</evidence>
<gene>
    <name evidence="2" type="ORF">H5993_00045</name>
</gene>
<dbReference type="PROSITE" id="PS50883">
    <property type="entry name" value="EAL"/>
    <property type="match status" value="1"/>
</dbReference>
<name>A0ABS2EL35_9LACO</name>
<evidence type="ECO:0000313" key="2">
    <source>
        <dbReference type="EMBL" id="MBM6753159.1"/>
    </source>
</evidence>
<dbReference type="RefSeq" id="WP_204775733.1">
    <property type="nucleotide sequence ID" value="NZ_JACJJQ010000001.1"/>
</dbReference>
<keyword evidence="3" id="KW-1185">Reference proteome</keyword>
<organism evidence="2 3">
    <name type="scientific">Limosilactobacillus alvi</name>
    <dbReference type="NCBI Taxonomy" id="990412"/>
    <lineage>
        <taxon>Bacteria</taxon>
        <taxon>Bacillati</taxon>
        <taxon>Bacillota</taxon>
        <taxon>Bacilli</taxon>
        <taxon>Lactobacillales</taxon>
        <taxon>Lactobacillaceae</taxon>
        <taxon>Limosilactobacillus</taxon>
    </lineage>
</organism>
<protein>
    <submittedName>
        <fullName evidence="2">EAL domain-containing protein</fullName>
    </submittedName>
</protein>
<proteinExistence type="predicted"/>
<feature type="domain" description="EAL" evidence="1">
    <location>
        <begin position="1"/>
        <end position="237"/>
    </location>
</feature>
<accession>A0ABS2EL35</accession>
<dbReference type="SUPFAM" id="SSF141868">
    <property type="entry name" value="EAL domain-like"/>
    <property type="match status" value="1"/>
</dbReference>
<dbReference type="Gene3D" id="3.20.20.450">
    <property type="entry name" value="EAL domain"/>
    <property type="match status" value="1"/>
</dbReference>
<dbReference type="Proteomes" id="UP000776629">
    <property type="component" value="Unassembled WGS sequence"/>
</dbReference>
<dbReference type="EMBL" id="JACJJQ010000001">
    <property type="protein sequence ID" value="MBM6753159.1"/>
    <property type="molecule type" value="Genomic_DNA"/>
</dbReference>
<dbReference type="PANTHER" id="PTHR33121:SF70">
    <property type="entry name" value="SIGNALING PROTEIN YKOW"/>
    <property type="match status" value="1"/>
</dbReference>
<dbReference type="SMART" id="SM00052">
    <property type="entry name" value="EAL"/>
    <property type="match status" value="1"/>
</dbReference>
<dbReference type="CDD" id="cd01948">
    <property type="entry name" value="EAL"/>
    <property type="match status" value="1"/>
</dbReference>
<comment type="caution">
    <text evidence="2">The sequence shown here is derived from an EMBL/GenBank/DDBJ whole genome shotgun (WGS) entry which is preliminary data.</text>
</comment>
<dbReference type="InterPro" id="IPR001633">
    <property type="entry name" value="EAL_dom"/>
</dbReference>
<dbReference type="InterPro" id="IPR050706">
    <property type="entry name" value="Cyclic-di-GMP_PDE-like"/>
</dbReference>
<dbReference type="Pfam" id="PF00563">
    <property type="entry name" value="EAL"/>
    <property type="match status" value="1"/>
</dbReference>
<evidence type="ECO:0000259" key="1">
    <source>
        <dbReference type="PROSITE" id="PS50883"/>
    </source>
</evidence>
<dbReference type="PANTHER" id="PTHR33121">
    <property type="entry name" value="CYCLIC DI-GMP PHOSPHODIESTERASE PDEF"/>
    <property type="match status" value="1"/>
</dbReference>